<sequence length="141" mass="15807">MKYFLKILFFLMMLVILYIFASLALAGDRGKLLVPAPRVERETNRPGLAQEAIISHFTASTDETDDTPCLTADGTDICPAKENIAAANWLPFGTLIEVDEIQYRIADRMARKNGYPKIDLLVSSKKEAFKKGKETKIIILK</sequence>
<accession>A0A0G1A661</accession>
<evidence type="ECO:0000313" key="1">
    <source>
        <dbReference type="EMBL" id="KKS56572.1"/>
    </source>
</evidence>
<protein>
    <recommendedName>
        <fullName evidence="3">3D domain-containing protein</fullName>
    </recommendedName>
</protein>
<dbReference type="EMBL" id="LCDO01000009">
    <property type="protein sequence ID" value="KKS56572.1"/>
    <property type="molecule type" value="Genomic_DNA"/>
</dbReference>
<dbReference type="Proteomes" id="UP000034837">
    <property type="component" value="Unassembled WGS sequence"/>
</dbReference>
<reference evidence="1 2" key="1">
    <citation type="journal article" date="2015" name="Nature">
        <title>rRNA introns, odd ribosomes, and small enigmatic genomes across a large radiation of phyla.</title>
        <authorList>
            <person name="Brown C.T."/>
            <person name="Hug L.A."/>
            <person name="Thomas B.C."/>
            <person name="Sharon I."/>
            <person name="Castelle C.J."/>
            <person name="Singh A."/>
            <person name="Wilkins M.J."/>
            <person name="Williams K.H."/>
            <person name="Banfield J.F."/>
        </authorList>
    </citation>
    <scope>NUCLEOTIDE SEQUENCE [LARGE SCALE GENOMIC DNA]</scope>
</reference>
<evidence type="ECO:0008006" key="3">
    <source>
        <dbReference type="Google" id="ProtNLM"/>
    </source>
</evidence>
<dbReference type="AlphaFoldDB" id="A0A0G1A661"/>
<proteinExistence type="predicted"/>
<gene>
    <name evidence="1" type="ORF">UV20_C0009G0051</name>
</gene>
<evidence type="ECO:0000313" key="2">
    <source>
        <dbReference type="Proteomes" id="UP000034837"/>
    </source>
</evidence>
<organism evidence="1 2">
    <name type="scientific">Candidatus Magasanikbacteria bacterium GW2011_GWA2_42_32</name>
    <dbReference type="NCBI Taxonomy" id="1619039"/>
    <lineage>
        <taxon>Bacteria</taxon>
        <taxon>Candidatus Magasanikiibacteriota</taxon>
    </lineage>
</organism>
<comment type="caution">
    <text evidence="1">The sequence shown here is derived from an EMBL/GenBank/DDBJ whole genome shotgun (WGS) entry which is preliminary data.</text>
</comment>
<dbReference type="CDD" id="cd22784">
    <property type="entry name" value="DPBB_MltA_YuiC-like"/>
    <property type="match status" value="1"/>
</dbReference>
<name>A0A0G1A661_9BACT</name>